<feature type="transmembrane region" description="Helical" evidence="8">
    <location>
        <begin position="180"/>
        <end position="202"/>
    </location>
</feature>
<name>A0ABR5TMZ1_9BACL</name>
<dbReference type="InterPro" id="IPR024529">
    <property type="entry name" value="ECF_trnsprt_substrate-spec"/>
</dbReference>
<dbReference type="EMBL" id="LSDB01000007">
    <property type="protein sequence ID" value="KXB58728.1"/>
    <property type="molecule type" value="Genomic_DNA"/>
</dbReference>
<keyword evidence="10" id="KW-1185">Reference proteome</keyword>
<organism evidence="9 10">
    <name type="scientific">Gemelliphila asaccharolytica</name>
    <dbReference type="NCBI Taxonomy" id="502393"/>
    <lineage>
        <taxon>Bacteria</taxon>
        <taxon>Bacillati</taxon>
        <taxon>Bacillota</taxon>
        <taxon>Bacilli</taxon>
        <taxon>Bacillales</taxon>
        <taxon>Gemellaceae</taxon>
        <taxon>Gemelliphila</taxon>
    </lineage>
</organism>
<reference evidence="9 10" key="1">
    <citation type="submission" date="2016-01" db="EMBL/GenBank/DDBJ databases">
        <authorList>
            <person name="Mitreva M."/>
            <person name="Pepin K.H."/>
            <person name="Mihindukulasuriya K.A."/>
            <person name="Fulton R."/>
            <person name="Fronick C."/>
            <person name="O'Laughlin M."/>
            <person name="Miner T."/>
            <person name="Herter B."/>
            <person name="Rosa B.A."/>
            <person name="Cordes M."/>
            <person name="Tomlinson C."/>
            <person name="Wollam A."/>
            <person name="Palsikar V.B."/>
            <person name="Mardis E.R."/>
            <person name="Wilson R.K."/>
        </authorList>
    </citation>
    <scope>NUCLEOTIDE SEQUENCE [LARGE SCALE GENOMIC DNA]</scope>
    <source>
        <strain evidence="9 10">KA00071</strain>
    </source>
</reference>
<evidence type="ECO:0000256" key="1">
    <source>
        <dbReference type="ARBA" id="ARBA00004651"/>
    </source>
</evidence>
<evidence type="ECO:0000256" key="2">
    <source>
        <dbReference type="ARBA" id="ARBA00005540"/>
    </source>
</evidence>
<feature type="transmembrane region" description="Helical" evidence="8">
    <location>
        <begin position="135"/>
        <end position="160"/>
    </location>
</feature>
<dbReference type="InterPro" id="IPR025720">
    <property type="entry name" value="RibU"/>
</dbReference>
<comment type="caution">
    <text evidence="9">The sequence shown here is derived from an EMBL/GenBank/DDBJ whole genome shotgun (WGS) entry which is preliminary data.</text>
</comment>
<evidence type="ECO:0000256" key="3">
    <source>
        <dbReference type="ARBA" id="ARBA00022448"/>
    </source>
</evidence>
<keyword evidence="5 8" id="KW-0812">Transmembrane</keyword>
<evidence type="ECO:0000313" key="9">
    <source>
        <dbReference type="EMBL" id="KXB58728.1"/>
    </source>
</evidence>
<evidence type="ECO:0000256" key="7">
    <source>
        <dbReference type="ARBA" id="ARBA00023136"/>
    </source>
</evidence>
<comment type="similarity">
    <text evidence="2">Belongs to the prokaryotic riboflavin transporter (P-RFT) (TC 2.A.87) family.</text>
</comment>
<feature type="transmembrane region" description="Helical" evidence="8">
    <location>
        <begin position="62"/>
        <end position="83"/>
    </location>
</feature>
<keyword evidence="7 8" id="KW-0472">Membrane</keyword>
<protein>
    <recommendedName>
        <fullName evidence="11">Riboflavin transporter</fullName>
    </recommendedName>
</protein>
<dbReference type="Gene3D" id="1.10.1760.20">
    <property type="match status" value="1"/>
</dbReference>
<accession>A0ABR5TMZ1</accession>
<keyword evidence="4" id="KW-1003">Cell membrane</keyword>
<evidence type="ECO:0008006" key="11">
    <source>
        <dbReference type="Google" id="ProtNLM"/>
    </source>
</evidence>
<evidence type="ECO:0000256" key="8">
    <source>
        <dbReference type="SAM" id="Phobius"/>
    </source>
</evidence>
<evidence type="ECO:0000256" key="6">
    <source>
        <dbReference type="ARBA" id="ARBA00022989"/>
    </source>
</evidence>
<keyword evidence="3" id="KW-0813">Transport</keyword>
<comment type="subcellular location">
    <subcellularLocation>
        <location evidence="1">Cell membrane</location>
        <topology evidence="1">Multi-pass membrane protein</topology>
    </subcellularLocation>
</comment>
<keyword evidence="6 8" id="KW-1133">Transmembrane helix</keyword>
<evidence type="ECO:0000313" key="10">
    <source>
        <dbReference type="Proteomes" id="UP000070467"/>
    </source>
</evidence>
<evidence type="ECO:0000256" key="4">
    <source>
        <dbReference type="ARBA" id="ARBA00022475"/>
    </source>
</evidence>
<sequence>MVEDKNYLFSYASYSLNEYVFLCLEDGKEDIMYKQNTHTLVLTALLAVLSLILSLVKMAVPFIPPFLTLDLSFIPLFIGILILNYKHALVISLLKNVLHFALISHEPTGSIANLVVELIFLSSLAYFCKKNDSKFSVIVAGLIGTALMVIFMAFLNYFILLPMYGFIIDLKDITNNLKAIVTYGIIPFNIIKGLFLIVLYFITKAILKKIPNSLIGKFKI</sequence>
<evidence type="ECO:0000256" key="5">
    <source>
        <dbReference type="ARBA" id="ARBA00022692"/>
    </source>
</evidence>
<proteinExistence type="inferred from homology"/>
<feature type="transmembrane region" description="Helical" evidence="8">
    <location>
        <begin position="38"/>
        <end position="56"/>
    </location>
</feature>
<dbReference type="PANTHER" id="PTHR38438">
    <property type="entry name" value="RIBOFLAVIN TRANSPORTER RIBU"/>
    <property type="match status" value="1"/>
</dbReference>
<dbReference type="PANTHER" id="PTHR38438:SF1">
    <property type="entry name" value="RIBOFLAVIN TRANSPORTER RIBU"/>
    <property type="match status" value="1"/>
</dbReference>
<gene>
    <name evidence="9" type="ORF">HMPREF1871_00277</name>
</gene>
<dbReference type="Proteomes" id="UP000070467">
    <property type="component" value="Unassembled WGS sequence"/>
</dbReference>
<dbReference type="Pfam" id="PF12822">
    <property type="entry name" value="ECF_trnsprt"/>
    <property type="match status" value="1"/>
</dbReference>